<evidence type="ECO:0000256" key="10">
    <source>
        <dbReference type="RuleBase" id="RU351113"/>
    </source>
</evidence>
<keyword evidence="3 10" id="KW-0716">Sensory transduction</keyword>
<dbReference type="Proteomes" id="UP000614350">
    <property type="component" value="Unassembled WGS sequence"/>
</dbReference>
<dbReference type="InterPro" id="IPR004117">
    <property type="entry name" value="7tm6_olfct_rcpt"/>
</dbReference>
<comment type="caution">
    <text evidence="11">The sequence shown here is derived from an EMBL/GenBank/DDBJ whole genome shotgun (WGS) entry which is preliminary data.</text>
</comment>
<dbReference type="GO" id="GO:0007165">
    <property type="term" value="P:signal transduction"/>
    <property type="evidence" value="ECO:0007669"/>
    <property type="project" value="UniProtKB-KW"/>
</dbReference>
<evidence type="ECO:0000256" key="8">
    <source>
        <dbReference type="ARBA" id="ARBA00023170"/>
    </source>
</evidence>
<keyword evidence="12" id="KW-1185">Reference proteome</keyword>
<dbReference type="GO" id="GO:0004984">
    <property type="term" value="F:olfactory receptor activity"/>
    <property type="evidence" value="ECO:0007669"/>
    <property type="project" value="InterPro"/>
</dbReference>
<proteinExistence type="inferred from homology"/>
<evidence type="ECO:0000256" key="6">
    <source>
        <dbReference type="ARBA" id="ARBA00022989"/>
    </source>
</evidence>
<keyword evidence="9 10" id="KW-0807">Transducer</keyword>
<feature type="transmembrane region" description="Helical" evidence="10">
    <location>
        <begin position="250"/>
        <end position="268"/>
    </location>
</feature>
<evidence type="ECO:0000313" key="12">
    <source>
        <dbReference type="Proteomes" id="UP000614350"/>
    </source>
</evidence>
<organism evidence="11 12">
    <name type="scientific">Vespula vulgaris</name>
    <name type="common">Yellow jacket</name>
    <name type="synonym">Wasp</name>
    <dbReference type="NCBI Taxonomy" id="7454"/>
    <lineage>
        <taxon>Eukaryota</taxon>
        <taxon>Metazoa</taxon>
        <taxon>Ecdysozoa</taxon>
        <taxon>Arthropoda</taxon>
        <taxon>Hexapoda</taxon>
        <taxon>Insecta</taxon>
        <taxon>Pterygota</taxon>
        <taxon>Neoptera</taxon>
        <taxon>Endopterygota</taxon>
        <taxon>Hymenoptera</taxon>
        <taxon>Apocrita</taxon>
        <taxon>Aculeata</taxon>
        <taxon>Vespoidea</taxon>
        <taxon>Vespidae</taxon>
        <taxon>Vespinae</taxon>
        <taxon>Vespula</taxon>
    </lineage>
</organism>
<comment type="subcellular location">
    <subcellularLocation>
        <location evidence="1 10">Cell membrane</location>
        <topology evidence="1 10">Multi-pass membrane protein</topology>
    </subcellularLocation>
</comment>
<dbReference type="PANTHER" id="PTHR21137">
    <property type="entry name" value="ODORANT RECEPTOR"/>
    <property type="match status" value="1"/>
</dbReference>
<keyword evidence="4 10" id="KW-0812">Transmembrane</keyword>
<protein>
    <recommendedName>
        <fullName evidence="10">Odorant receptor</fullName>
    </recommendedName>
</protein>
<evidence type="ECO:0000256" key="3">
    <source>
        <dbReference type="ARBA" id="ARBA00022606"/>
    </source>
</evidence>
<name>A0A834J7R0_VESVU</name>
<evidence type="ECO:0000313" key="11">
    <source>
        <dbReference type="EMBL" id="KAF7383511.1"/>
    </source>
</evidence>
<evidence type="ECO:0000256" key="4">
    <source>
        <dbReference type="ARBA" id="ARBA00022692"/>
    </source>
</evidence>
<dbReference type="Pfam" id="PF02949">
    <property type="entry name" value="7tm_6"/>
    <property type="match status" value="1"/>
</dbReference>
<dbReference type="AlphaFoldDB" id="A0A834J7R0"/>
<keyword evidence="2" id="KW-1003">Cell membrane</keyword>
<evidence type="ECO:0000256" key="1">
    <source>
        <dbReference type="ARBA" id="ARBA00004651"/>
    </source>
</evidence>
<evidence type="ECO:0000256" key="2">
    <source>
        <dbReference type="ARBA" id="ARBA00022475"/>
    </source>
</evidence>
<keyword evidence="5 10" id="KW-0552">Olfaction</keyword>
<keyword evidence="7 10" id="KW-0472">Membrane</keyword>
<sequence>MHILIDDLAELMDCFSITVSNSLLLIKLFILWNHQGTLRDLLLMMNDDWSKTTTTTTTTTSTTTTSNKFPIKYCNIMIDKIKSLQRFTKLCFFGYSFSAIMFIFPVILSDDRILVLKMELPFDPFLSPIYETVCIVQLIEEIAFAATSGMLNAVIVTMILHVGGQIDVMCQEIKDMFDQFQKDETSRLKTLKYLIIKHDRIILFSNYIEDMFTYIALLQFFSNTMAICFSGFVIMISMDTDEASAILGKTVPYYVIINIEAFILCYIGEYLSSKSLTIAVAAYNFQWYELNSKENRYILLLILRGQKKLTITVGKFLDLSLESFASILKASASYGSVLHAMY</sequence>
<evidence type="ECO:0000256" key="9">
    <source>
        <dbReference type="ARBA" id="ARBA00023224"/>
    </source>
</evidence>
<keyword evidence="8 10" id="KW-0675">Receptor</keyword>
<dbReference type="PANTHER" id="PTHR21137:SF35">
    <property type="entry name" value="ODORANT RECEPTOR 19A-RELATED"/>
    <property type="match status" value="1"/>
</dbReference>
<feature type="transmembrane region" description="Helical" evidence="10">
    <location>
        <begin position="142"/>
        <end position="164"/>
    </location>
</feature>
<accession>A0A834J7R0</accession>
<gene>
    <name evidence="11" type="ORF">HZH66_012861</name>
</gene>
<dbReference type="GO" id="GO:0005886">
    <property type="term" value="C:plasma membrane"/>
    <property type="evidence" value="ECO:0007669"/>
    <property type="project" value="UniProtKB-SubCell"/>
</dbReference>
<comment type="similarity">
    <text evidence="10">Belongs to the insect chemoreceptor superfamily. Heteromeric odorant receptor channel (TC 1.A.69) family.</text>
</comment>
<feature type="transmembrane region" description="Helical" evidence="10">
    <location>
        <begin position="212"/>
        <end position="238"/>
    </location>
</feature>
<evidence type="ECO:0000256" key="7">
    <source>
        <dbReference type="ARBA" id="ARBA00023136"/>
    </source>
</evidence>
<feature type="transmembrane region" description="Helical" evidence="10">
    <location>
        <begin position="90"/>
        <end position="108"/>
    </location>
</feature>
<evidence type="ECO:0000256" key="5">
    <source>
        <dbReference type="ARBA" id="ARBA00022725"/>
    </source>
</evidence>
<dbReference type="GO" id="GO:0005549">
    <property type="term" value="F:odorant binding"/>
    <property type="evidence" value="ECO:0007669"/>
    <property type="project" value="InterPro"/>
</dbReference>
<comment type="caution">
    <text evidence="10">Lacks conserved residue(s) required for the propagation of feature annotation.</text>
</comment>
<reference evidence="11" key="1">
    <citation type="journal article" date="2020" name="G3 (Bethesda)">
        <title>High-Quality Assemblies for Three Invasive Social Wasps from the &lt;i&gt;Vespula&lt;/i&gt; Genus.</title>
        <authorList>
            <person name="Harrop T.W.R."/>
            <person name="Guhlin J."/>
            <person name="McLaughlin G.M."/>
            <person name="Permina E."/>
            <person name="Stockwell P."/>
            <person name="Gilligan J."/>
            <person name="Le Lec M.F."/>
            <person name="Gruber M.A.M."/>
            <person name="Quinn O."/>
            <person name="Lovegrove M."/>
            <person name="Duncan E.J."/>
            <person name="Remnant E.J."/>
            <person name="Van Eeckhoven J."/>
            <person name="Graham B."/>
            <person name="Knapp R.A."/>
            <person name="Langford K.W."/>
            <person name="Kronenberg Z."/>
            <person name="Press M.O."/>
            <person name="Eacker S.M."/>
            <person name="Wilson-Rankin E.E."/>
            <person name="Purcell J."/>
            <person name="Lester P.J."/>
            <person name="Dearden P.K."/>
        </authorList>
    </citation>
    <scope>NUCLEOTIDE SEQUENCE</scope>
    <source>
        <strain evidence="11">Marl-1</strain>
    </source>
</reference>
<keyword evidence="6 10" id="KW-1133">Transmembrane helix</keyword>
<dbReference type="EMBL" id="JACSEA010000017">
    <property type="protein sequence ID" value="KAF7383511.1"/>
    <property type="molecule type" value="Genomic_DNA"/>
</dbReference>